<dbReference type="EMBL" id="OCTN01000001">
    <property type="protein sequence ID" value="SOH92421.1"/>
    <property type="molecule type" value="Genomic_DNA"/>
</dbReference>
<evidence type="ECO:0000313" key="2">
    <source>
        <dbReference type="Proteomes" id="UP000220034"/>
    </source>
</evidence>
<dbReference type="RefSeq" id="WP_097928001.1">
    <property type="nucleotide sequence ID" value="NZ_OCTN01000001.1"/>
</dbReference>
<dbReference type="InterPro" id="IPR011008">
    <property type="entry name" value="Dimeric_a/b-barrel"/>
</dbReference>
<dbReference type="PIRSF" id="PIRSF007028">
    <property type="entry name" value="UCP007028"/>
    <property type="match status" value="1"/>
</dbReference>
<dbReference type="Gene3D" id="3.30.70.100">
    <property type="match status" value="1"/>
</dbReference>
<proteinExistence type="predicted"/>
<dbReference type="Proteomes" id="UP000220034">
    <property type="component" value="Unassembled WGS sequence"/>
</dbReference>
<dbReference type="SUPFAM" id="SSF54909">
    <property type="entry name" value="Dimeric alpha+beta barrel"/>
    <property type="match status" value="1"/>
</dbReference>
<dbReference type="Pfam" id="PF07237">
    <property type="entry name" value="DUF1428"/>
    <property type="match status" value="1"/>
</dbReference>
<evidence type="ECO:0000313" key="1">
    <source>
        <dbReference type="EMBL" id="SOH92421.1"/>
    </source>
</evidence>
<sequence>MSYVQGFLVAVPVERKEEYRAMAQEMWPYFKSLGAISTTECWQDDVADGEVTSFPMAVKLEEGEAVVFSWIIWPDAATYQSAFEAMMNDPEMADMEMPFDGSRMLWGGFKPFFEGA</sequence>
<gene>
    <name evidence="1" type="ORF">SAMN06273572_101267</name>
</gene>
<dbReference type="InterPro" id="IPR009874">
    <property type="entry name" value="DUF1428"/>
</dbReference>
<protein>
    <submittedName>
        <fullName evidence="1">Uncharacterized conserved protein YbaA, DUF1428 family</fullName>
    </submittedName>
</protein>
<keyword evidence="2" id="KW-1185">Reference proteome</keyword>
<organism evidence="1 2">
    <name type="scientific">Pontivivens marinum</name>
    <dbReference type="NCBI Taxonomy" id="1690039"/>
    <lineage>
        <taxon>Bacteria</taxon>
        <taxon>Pseudomonadati</taxon>
        <taxon>Pseudomonadota</taxon>
        <taxon>Alphaproteobacteria</taxon>
        <taxon>Rhodobacterales</taxon>
        <taxon>Paracoccaceae</taxon>
        <taxon>Pontivivens</taxon>
    </lineage>
</organism>
<dbReference type="AlphaFoldDB" id="A0A2C9CLP4"/>
<dbReference type="OrthoDB" id="9792392at2"/>
<accession>A0A2C9CLP4</accession>
<reference evidence="2" key="1">
    <citation type="submission" date="2017-09" db="EMBL/GenBank/DDBJ databases">
        <authorList>
            <person name="Varghese N."/>
            <person name="Submissions S."/>
        </authorList>
    </citation>
    <scope>NUCLEOTIDE SEQUENCE [LARGE SCALE GENOMIC DNA]</scope>
    <source>
        <strain evidence="2">C7</strain>
    </source>
</reference>
<name>A0A2C9CLP4_9RHOB</name>